<dbReference type="Pfam" id="PF07690">
    <property type="entry name" value="MFS_1"/>
    <property type="match status" value="1"/>
</dbReference>
<evidence type="ECO:0000256" key="7">
    <source>
        <dbReference type="SAM" id="Phobius"/>
    </source>
</evidence>
<feature type="transmembrane region" description="Helical" evidence="7">
    <location>
        <begin position="42"/>
        <end position="66"/>
    </location>
</feature>
<evidence type="ECO:0000256" key="3">
    <source>
        <dbReference type="ARBA" id="ARBA00022475"/>
    </source>
</evidence>
<gene>
    <name evidence="9" type="ORF">EDM56_29200</name>
</gene>
<evidence type="ECO:0000313" key="10">
    <source>
        <dbReference type="Proteomes" id="UP000271031"/>
    </source>
</evidence>
<sequence>MKNGLTKPFILLTSGVYVESTAKTITYFGTISLVMSLSDNPFHVGILTMLETIAMIACSAIAGILADRFDRKTIILTSFLASGLCTTALYFAHALWQIYLLELFNGIAFAMYLPARKALQPSLVAEVHFVDANSFDSMLRNITLIARPPIAAFLIALLGANHAFLIAGALTIAATMIVWFVRTPTRTKQPHKPSESDTSTGWQELLVGWKTIRQDAALTYLVIVSMLVTFVFAMQGTLLFIHVKQNLSHYGQTEAIVGYLFSAIGAGGLAGALLVRACLRYIRILPLFLLTLLIDGMLVIVFAFSTNLYVVVSLWLIFGITATMNTIVTDTIIQQTVQPSLRGRVYGIFSTVNEPISLLSTGIGTSMAGIIGAKLVFASVGALETFVAAAGRMLHSRSPRKRVPVDDKL</sequence>
<feature type="domain" description="Major facilitator superfamily (MFS) profile" evidence="8">
    <location>
        <begin position="8"/>
        <end position="399"/>
    </location>
</feature>
<evidence type="ECO:0000313" key="9">
    <source>
        <dbReference type="EMBL" id="RNB79601.1"/>
    </source>
</evidence>
<accession>A0A3M8CW68</accession>
<evidence type="ECO:0000256" key="5">
    <source>
        <dbReference type="ARBA" id="ARBA00022989"/>
    </source>
</evidence>
<keyword evidence="10" id="KW-1185">Reference proteome</keyword>
<keyword evidence="3" id="KW-1003">Cell membrane</keyword>
<comment type="caution">
    <text evidence="9">The sequence shown here is derived from an EMBL/GenBank/DDBJ whole genome shotgun (WGS) entry which is preliminary data.</text>
</comment>
<protein>
    <submittedName>
        <fullName evidence="9">MFS transporter</fullName>
    </submittedName>
</protein>
<evidence type="ECO:0000259" key="8">
    <source>
        <dbReference type="PROSITE" id="PS50850"/>
    </source>
</evidence>
<keyword evidence="4 7" id="KW-0812">Transmembrane</keyword>
<dbReference type="GO" id="GO:0005886">
    <property type="term" value="C:plasma membrane"/>
    <property type="evidence" value="ECO:0007669"/>
    <property type="project" value="UniProtKB-SubCell"/>
</dbReference>
<reference evidence="9 10" key="1">
    <citation type="submission" date="2018-10" db="EMBL/GenBank/DDBJ databases">
        <title>Phylogenomics of Brevibacillus.</title>
        <authorList>
            <person name="Dunlap C."/>
        </authorList>
    </citation>
    <scope>NUCLEOTIDE SEQUENCE [LARGE SCALE GENOMIC DNA]</scope>
    <source>
        <strain evidence="9 10">JCM 15716</strain>
    </source>
</reference>
<feature type="transmembrane region" description="Helical" evidence="7">
    <location>
        <begin position="73"/>
        <end position="92"/>
    </location>
</feature>
<dbReference type="PROSITE" id="PS50850">
    <property type="entry name" value="MFS"/>
    <property type="match status" value="1"/>
</dbReference>
<dbReference type="InterPro" id="IPR036259">
    <property type="entry name" value="MFS_trans_sf"/>
</dbReference>
<keyword evidence="5 7" id="KW-1133">Transmembrane helix</keyword>
<dbReference type="Proteomes" id="UP000271031">
    <property type="component" value="Unassembled WGS sequence"/>
</dbReference>
<feature type="transmembrane region" description="Helical" evidence="7">
    <location>
        <begin position="163"/>
        <end position="181"/>
    </location>
</feature>
<dbReference type="CDD" id="cd06173">
    <property type="entry name" value="MFS_MefA_like"/>
    <property type="match status" value="1"/>
</dbReference>
<proteinExistence type="predicted"/>
<feature type="transmembrane region" description="Helical" evidence="7">
    <location>
        <begin position="345"/>
        <end position="363"/>
    </location>
</feature>
<feature type="transmembrane region" description="Helical" evidence="7">
    <location>
        <begin position="312"/>
        <end position="333"/>
    </location>
</feature>
<organism evidence="9 10">
    <name type="scientific">Brevibacillus fluminis</name>
    <dbReference type="NCBI Taxonomy" id="511487"/>
    <lineage>
        <taxon>Bacteria</taxon>
        <taxon>Bacillati</taxon>
        <taxon>Bacillota</taxon>
        <taxon>Bacilli</taxon>
        <taxon>Bacillales</taxon>
        <taxon>Paenibacillaceae</taxon>
        <taxon>Brevibacillus</taxon>
    </lineage>
</organism>
<dbReference type="RefSeq" id="WP_122921451.1">
    <property type="nucleotide sequence ID" value="NZ_RHHQ01000028.1"/>
</dbReference>
<dbReference type="AlphaFoldDB" id="A0A3M8CW68"/>
<dbReference type="PANTHER" id="PTHR23513">
    <property type="entry name" value="INTEGRAL MEMBRANE EFFLUX PROTEIN-RELATED"/>
    <property type="match status" value="1"/>
</dbReference>
<keyword evidence="6 7" id="KW-0472">Membrane</keyword>
<feature type="transmembrane region" description="Helical" evidence="7">
    <location>
        <begin position="375"/>
        <end position="394"/>
    </location>
</feature>
<dbReference type="InterPro" id="IPR020846">
    <property type="entry name" value="MFS_dom"/>
</dbReference>
<dbReference type="OrthoDB" id="9775268at2"/>
<feature type="transmembrane region" description="Helical" evidence="7">
    <location>
        <begin position="287"/>
        <end position="306"/>
    </location>
</feature>
<evidence type="ECO:0000256" key="4">
    <source>
        <dbReference type="ARBA" id="ARBA00022692"/>
    </source>
</evidence>
<evidence type="ECO:0000256" key="1">
    <source>
        <dbReference type="ARBA" id="ARBA00004651"/>
    </source>
</evidence>
<dbReference type="Gene3D" id="1.20.1250.20">
    <property type="entry name" value="MFS general substrate transporter like domains"/>
    <property type="match status" value="1"/>
</dbReference>
<feature type="transmembrane region" description="Helical" evidence="7">
    <location>
        <begin position="218"/>
        <end position="243"/>
    </location>
</feature>
<evidence type="ECO:0000256" key="6">
    <source>
        <dbReference type="ARBA" id="ARBA00023136"/>
    </source>
</evidence>
<dbReference type="SUPFAM" id="SSF103473">
    <property type="entry name" value="MFS general substrate transporter"/>
    <property type="match status" value="1"/>
</dbReference>
<comment type="subcellular location">
    <subcellularLocation>
        <location evidence="1">Cell membrane</location>
        <topology evidence="1">Multi-pass membrane protein</topology>
    </subcellularLocation>
</comment>
<dbReference type="InterPro" id="IPR011701">
    <property type="entry name" value="MFS"/>
</dbReference>
<dbReference type="GO" id="GO:0022857">
    <property type="term" value="F:transmembrane transporter activity"/>
    <property type="evidence" value="ECO:0007669"/>
    <property type="project" value="InterPro"/>
</dbReference>
<keyword evidence="2" id="KW-0813">Transport</keyword>
<feature type="transmembrane region" description="Helical" evidence="7">
    <location>
        <begin position="255"/>
        <end position="275"/>
    </location>
</feature>
<dbReference type="PANTHER" id="PTHR23513:SF6">
    <property type="entry name" value="MAJOR FACILITATOR SUPERFAMILY ASSOCIATED DOMAIN-CONTAINING PROTEIN"/>
    <property type="match status" value="1"/>
</dbReference>
<evidence type="ECO:0000256" key="2">
    <source>
        <dbReference type="ARBA" id="ARBA00022448"/>
    </source>
</evidence>
<name>A0A3M8CW68_9BACL</name>
<dbReference type="EMBL" id="RHHQ01000028">
    <property type="protein sequence ID" value="RNB79601.1"/>
    <property type="molecule type" value="Genomic_DNA"/>
</dbReference>